<organism evidence="2 3">
    <name type="scientific">Haemophilus sputorum</name>
    <dbReference type="NCBI Taxonomy" id="1078480"/>
    <lineage>
        <taxon>Bacteria</taxon>
        <taxon>Pseudomonadati</taxon>
        <taxon>Pseudomonadota</taxon>
        <taxon>Gammaproteobacteria</taxon>
        <taxon>Pasteurellales</taxon>
        <taxon>Pasteurellaceae</taxon>
        <taxon>Haemophilus</taxon>
    </lineage>
</organism>
<feature type="signal peptide" evidence="1">
    <location>
        <begin position="1"/>
        <end position="20"/>
    </location>
</feature>
<evidence type="ECO:0000256" key="1">
    <source>
        <dbReference type="SAM" id="SignalP"/>
    </source>
</evidence>
<evidence type="ECO:0000313" key="2">
    <source>
        <dbReference type="EMBL" id="RDE71856.1"/>
    </source>
</evidence>
<dbReference type="RefSeq" id="WP_111402926.1">
    <property type="nucleotide sequence ID" value="NZ_QEPN01000004.1"/>
</dbReference>
<keyword evidence="1" id="KW-0732">Signal</keyword>
<accession>A0A369YC82</accession>
<sequence length="256" mass="29141">MKVLLQAVSFSLCFATSAFAAPKAIVLDTVAFTQEDLNKLCQQLEKGCDGKPENIGIYTDKQDFYLIDGGRQIALLEKSPDFKIKTLWNFEGYQHSRQDPEGAPLAPVTFNIHPAFYPLNAKQKAIAMLKQEREAYSGGGRTYETADFIELKENGHYAVALSSIPFFYDELIRACFSAEDYDNNPNCHDQNNSILSIKFHEDSPYYRWELTYIDTAWPSGVSEPMRKIKKSKPITLIPYQITEQNKQEILKTQEGK</sequence>
<gene>
    <name evidence="2" type="ORF">DPV93_05885</name>
</gene>
<reference evidence="2 3" key="1">
    <citation type="submission" date="2018-05" db="EMBL/GenBank/DDBJ databases">
        <title>Draft Genome Sequences for a Diverse set of 7 Haemophilus Species.</title>
        <authorList>
            <person name="Nichols M."/>
            <person name="Topaz N."/>
            <person name="Wang X."/>
            <person name="Wang X."/>
            <person name="Boxrud D."/>
        </authorList>
    </citation>
    <scope>NUCLEOTIDE SEQUENCE [LARGE SCALE GENOMIC DNA]</scope>
    <source>
        <strain evidence="2 3">C2002001239</strain>
    </source>
</reference>
<name>A0A369YC82_9PAST</name>
<comment type="caution">
    <text evidence="2">The sequence shown here is derived from an EMBL/GenBank/DDBJ whole genome shotgun (WGS) entry which is preliminary data.</text>
</comment>
<evidence type="ECO:0000313" key="3">
    <source>
        <dbReference type="Proteomes" id="UP000253872"/>
    </source>
</evidence>
<dbReference type="EMBL" id="QEPN01000004">
    <property type="protein sequence ID" value="RDE71856.1"/>
    <property type="molecule type" value="Genomic_DNA"/>
</dbReference>
<dbReference type="Proteomes" id="UP000253872">
    <property type="component" value="Unassembled WGS sequence"/>
</dbReference>
<protein>
    <submittedName>
        <fullName evidence="2">Uncharacterized protein</fullName>
    </submittedName>
</protein>
<proteinExistence type="predicted"/>
<feature type="chain" id="PRO_5016859783" evidence="1">
    <location>
        <begin position="21"/>
        <end position="256"/>
    </location>
</feature>
<dbReference type="AlphaFoldDB" id="A0A369YC82"/>